<dbReference type="PANTHER" id="PTHR33303:SF2">
    <property type="entry name" value="COA-BINDING DOMAIN-CONTAINING PROTEIN"/>
    <property type="match status" value="1"/>
</dbReference>
<sequence>MTEEKLSLSQSSQQISLNGSAAHTEEACAVAPAVGERNWKGPDAEARNAILEKAHSIAIVGASANPARASYFVATYLLQSTHYKVYFINPNAREILGHPVYRSLDSLPEVPDIVDVFRRSSAIDAIADEAARIGSPVLWIQLGIWDDHVAEHAESLGLEVVMDRCIKIEHARFHQGLHLFGFNTGVISSRKAR</sequence>
<evidence type="ECO:0000259" key="1">
    <source>
        <dbReference type="SMART" id="SM00881"/>
    </source>
</evidence>
<dbReference type="EMBL" id="CP129682">
    <property type="protein sequence ID" value="XDS48917.1"/>
    <property type="molecule type" value="Genomic_DNA"/>
</dbReference>
<proteinExistence type="predicted"/>
<organism evidence="2">
    <name type="scientific">Bifidobacterium fermentum</name>
    <dbReference type="NCBI Taxonomy" id="3059035"/>
    <lineage>
        <taxon>Bacteria</taxon>
        <taxon>Bacillati</taxon>
        <taxon>Actinomycetota</taxon>
        <taxon>Actinomycetes</taxon>
        <taxon>Bifidobacteriales</taxon>
        <taxon>Bifidobacteriaceae</taxon>
        <taxon>Bifidobacterium</taxon>
    </lineage>
</organism>
<dbReference type="KEGG" id="bfk:QN062_06990"/>
<dbReference type="EMBL" id="CP129675">
    <property type="protein sequence ID" value="XDS46304.1"/>
    <property type="molecule type" value="Genomic_DNA"/>
</dbReference>
<evidence type="ECO:0000313" key="3">
    <source>
        <dbReference type="EMBL" id="XDS48917.1"/>
    </source>
</evidence>
<dbReference type="SMART" id="SM00881">
    <property type="entry name" value="CoA_binding"/>
    <property type="match status" value="1"/>
</dbReference>
<evidence type="ECO:0000313" key="4">
    <source>
        <dbReference type="EMBL" id="XDS50141.1"/>
    </source>
</evidence>
<protein>
    <submittedName>
        <fullName evidence="2">CoA-binding protein</fullName>
    </submittedName>
</protein>
<dbReference type="Pfam" id="PF13380">
    <property type="entry name" value="CoA_binding_2"/>
    <property type="match status" value="1"/>
</dbReference>
<dbReference type="RefSeq" id="WP_369341113.1">
    <property type="nucleotide sequence ID" value="NZ_CP129675.1"/>
</dbReference>
<reference evidence="2" key="1">
    <citation type="submission" date="2023-07" db="EMBL/GenBank/DDBJ databases">
        <title>Bifidobacterium aquikefiriaerophilum sp. nov. and Bifidobacterium eccum sp. nov., isolated from water kefir.</title>
        <authorList>
            <person name="Breselge S."/>
            <person name="Bellassi P."/>
            <person name="Barcenilla C."/>
            <person name="Alvarez-Ordonez A."/>
            <person name="Morelli L."/>
            <person name="Cotter P.D."/>
        </authorList>
    </citation>
    <scope>NUCLEOTIDE SEQUENCE</scope>
    <source>
        <strain evidence="4">WK012_4_13</strain>
        <strain evidence="3">WK013_4_14</strain>
        <strain evidence="2">WK048_4_13</strain>
    </source>
</reference>
<feature type="domain" description="CoA-binding" evidence="1">
    <location>
        <begin position="50"/>
        <end position="144"/>
    </location>
</feature>
<dbReference type="AlphaFoldDB" id="A0AB39UBB1"/>
<dbReference type="PANTHER" id="PTHR33303">
    <property type="entry name" value="CYTOPLASMIC PROTEIN-RELATED"/>
    <property type="match status" value="1"/>
</dbReference>
<dbReference type="InterPro" id="IPR036291">
    <property type="entry name" value="NAD(P)-bd_dom_sf"/>
</dbReference>
<dbReference type="Gene3D" id="3.40.50.720">
    <property type="entry name" value="NAD(P)-binding Rossmann-like Domain"/>
    <property type="match status" value="1"/>
</dbReference>
<accession>A0AB39UBB1</accession>
<gene>
    <name evidence="4" type="ORF">QN062_06990</name>
    <name evidence="3" type="ORF">QN216_01195</name>
    <name evidence="2" type="ORF">QN217_09260</name>
</gene>
<dbReference type="EMBL" id="CP129683">
    <property type="protein sequence ID" value="XDS50141.1"/>
    <property type="molecule type" value="Genomic_DNA"/>
</dbReference>
<evidence type="ECO:0000313" key="2">
    <source>
        <dbReference type="EMBL" id="XDS46304.1"/>
    </source>
</evidence>
<name>A0AB39UBB1_9BIFI</name>
<dbReference type="InterPro" id="IPR003781">
    <property type="entry name" value="CoA-bd"/>
</dbReference>
<dbReference type="SUPFAM" id="SSF51735">
    <property type="entry name" value="NAD(P)-binding Rossmann-fold domains"/>
    <property type="match status" value="1"/>
</dbReference>